<dbReference type="AlphaFoldDB" id="A0A2T0GRG1"/>
<gene>
    <name evidence="3" type="ORF">CEP50_19360</name>
</gene>
<evidence type="ECO:0000313" key="4">
    <source>
        <dbReference type="Proteomes" id="UP000239352"/>
    </source>
</evidence>
<sequence>MTTVELSQARWRKSTRSNGGGQCLEVGYASETVGIRDTKDHSAGHIATTRQQWAAFLDAIKTDRFE</sequence>
<name>A0A2T0GRG1_ACTMO</name>
<dbReference type="EMBL" id="PVSR01000066">
    <property type="protein sequence ID" value="PRW61698.1"/>
    <property type="molecule type" value="Genomic_DNA"/>
</dbReference>
<proteinExistence type="predicted"/>
<evidence type="ECO:0000259" key="2">
    <source>
        <dbReference type="Pfam" id="PF04149"/>
    </source>
</evidence>
<accession>A0A2T0GRG1</accession>
<comment type="caution">
    <text evidence="3">The sequence shown here is derived from an EMBL/GenBank/DDBJ whole genome shotgun (WGS) entry which is preliminary data.</text>
</comment>
<feature type="region of interest" description="Disordered" evidence="1">
    <location>
        <begin position="1"/>
        <end position="20"/>
    </location>
</feature>
<organism evidence="3 4">
    <name type="scientific">Actinopolyspora mortivallis</name>
    <dbReference type="NCBI Taxonomy" id="33906"/>
    <lineage>
        <taxon>Bacteria</taxon>
        <taxon>Bacillati</taxon>
        <taxon>Actinomycetota</taxon>
        <taxon>Actinomycetes</taxon>
        <taxon>Actinopolysporales</taxon>
        <taxon>Actinopolysporaceae</taxon>
        <taxon>Actinopolyspora</taxon>
    </lineage>
</organism>
<dbReference type="Pfam" id="PF04149">
    <property type="entry name" value="DUF397"/>
    <property type="match status" value="1"/>
</dbReference>
<keyword evidence="4" id="KW-1185">Reference proteome</keyword>
<dbReference type="Proteomes" id="UP000239352">
    <property type="component" value="Unassembled WGS sequence"/>
</dbReference>
<reference evidence="3 4" key="1">
    <citation type="submission" date="2018-03" db="EMBL/GenBank/DDBJ databases">
        <title>Actinopolyspora mortivallis from Sahara, screening for active biomolecules.</title>
        <authorList>
            <person name="Selama O."/>
            <person name="Wellington E.M.H."/>
            <person name="Hacene H."/>
        </authorList>
    </citation>
    <scope>NUCLEOTIDE SEQUENCE [LARGE SCALE GENOMIC DNA]</scope>
    <source>
        <strain evidence="3 4">M5A</strain>
    </source>
</reference>
<dbReference type="InParanoid" id="A0A2T0GRG1"/>
<feature type="domain" description="DUF397" evidence="2">
    <location>
        <begin position="9"/>
        <end position="61"/>
    </location>
</feature>
<evidence type="ECO:0000256" key="1">
    <source>
        <dbReference type="SAM" id="MobiDB-lite"/>
    </source>
</evidence>
<evidence type="ECO:0000313" key="3">
    <source>
        <dbReference type="EMBL" id="PRW61698.1"/>
    </source>
</evidence>
<protein>
    <submittedName>
        <fullName evidence="3">DUF397 domain-containing protein</fullName>
    </submittedName>
</protein>
<dbReference type="InterPro" id="IPR007278">
    <property type="entry name" value="DUF397"/>
</dbReference>
<dbReference type="RefSeq" id="WP_106115344.1">
    <property type="nucleotide sequence ID" value="NZ_PVSR01000066.1"/>
</dbReference>